<dbReference type="RefSeq" id="WP_003324267.1">
    <property type="nucleotide sequence ID" value="NZ_ALPT02000039.1"/>
</dbReference>
<reference evidence="6 8" key="2">
    <citation type="submission" date="2014-01" db="EMBL/GenBank/DDBJ databases">
        <title>Draft genome sequencing of Bacillus alcalophilus CGMCC 1.3604.</title>
        <authorList>
            <person name="Yang J."/>
            <person name="Diao L."/>
            <person name="Yang S."/>
        </authorList>
    </citation>
    <scope>NUCLEOTIDE SEQUENCE [LARGE SCALE GENOMIC DNA]</scope>
    <source>
        <strain evidence="6 8">CGMCC 1.3604</strain>
    </source>
</reference>
<dbReference type="InterPro" id="IPR011199">
    <property type="entry name" value="Bacillithiol_biosynth_BshC"/>
</dbReference>
<dbReference type="PIRSF" id="PIRSF012535">
    <property type="entry name" value="UCP012535"/>
    <property type="match status" value="1"/>
</dbReference>
<dbReference type="NCBIfam" id="TIGR03998">
    <property type="entry name" value="thiol_BshC"/>
    <property type="match status" value="1"/>
</dbReference>
<proteinExistence type="inferred from homology"/>
<dbReference type="STRING" id="1218173.BALCAV_0212725"/>
<dbReference type="Pfam" id="PF10079">
    <property type="entry name" value="Rossmann-like_BshC"/>
    <property type="match status" value="1"/>
</dbReference>
<reference evidence="5 7" key="1">
    <citation type="journal article" date="2014" name="Genome Announc.">
        <title>Draft Genome Sequence of Bacillus alcalophilus AV1934, a Classic Alkaliphile Isolated from Human Feces in 1934.</title>
        <authorList>
            <person name="Attie O."/>
            <person name="Jayaprakash A."/>
            <person name="Shah H."/>
            <person name="Paulsen I.T."/>
            <person name="Morino M."/>
            <person name="Takahashi Y."/>
            <person name="Narumi I."/>
            <person name="Sachidanandam R."/>
            <person name="Satoh K."/>
            <person name="Ito M."/>
            <person name="Krulwich T.A."/>
        </authorList>
    </citation>
    <scope>NUCLEOTIDE SEQUENCE [LARGE SCALE GENOMIC DNA]</scope>
    <source>
        <strain evidence="5 7">AV1934</strain>
    </source>
</reference>
<dbReference type="EMBL" id="ALPT02000039">
    <property type="protein sequence ID" value="KGA97022.1"/>
    <property type="molecule type" value="Genomic_DNA"/>
</dbReference>
<evidence type="ECO:0000259" key="3">
    <source>
        <dbReference type="Pfam" id="PF10079"/>
    </source>
</evidence>
<evidence type="ECO:0000313" key="5">
    <source>
        <dbReference type="EMBL" id="KGA97022.1"/>
    </source>
</evidence>
<comment type="similarity">
    <text evidence="2">Belongs to the BshC family.</text>
</comment>
<accession>A0A094YU56</accession>
<dbReference type="InterPro" id="IPR055398">
    <property type="entry name" value="Rossmann-like_BshC"/>
</dbReference>
<dbReference type="eggNOG" id="COG4365">
    <property type="taxonomic scope" value="Bacteria"/>
</dbReference>
<keyword evidence="7" id="KW-1185">Reference proteome</keyword>
<dbReference type="InterPro" id="IPR055399">
    <property type="entry name" value="CC_BshC"/>
</dbReference>
<evidence type="ECO:0000256" key="1">
    <source>
        <dbReference type="ARBA" id="ARBA00022598"/>
    </source>
</evidence>
<evidence type="ECO:0000313" key="6">
    <source>
        <dbReference type="EMBL" id="THG91109.1"/>
    </source>
</evidence>
<evidence type="ECO:0000313" key="7">
    <source>
        <dbReference type="Proteomes" id="UP000002754"/>
    </source>
</evidence>
<protein>
    <recommendedName>
        <fullName evidence="2">Putative cysteine ligase BshC</fullName>
        <ecNumber evidence="2">6.-.-.-</ecNumber>
    </recommendedName>
</protein>
<feature type="domain" description="Bacillithiol biosynthesis BshC N-terminal Rossmann-like" evidence="3">
    <location>
        <begin position="1"/>
        <end position="378"/>
    </location>
</feature>
<comment type="function">
    <text evidence="2">Involved in bacillithiol (BSH) biosynthesis. May catalyze the last step of the pathway, the addition of cysteine to glucosamine malate (GlcN-Mal) to generate BSH.</text>
</comment>
<name>A0A094YU56_ALKAL</name>
<dbReference type="Proteomes" id="UP000297014">
    <property type="component" value="Unassembled WGS sequence"/>
</dbReference>
<sequence>MEVKDLSHSMETGFLKDYMVGAPTVQSFFHYAMNDKQQFERRLADLNERSYEREKLCAYLTAFHKRLECPEKALANIHKLRNKEAVVVVGGQQAGLLTGPMYTFYKALTTIILAKEQEERLGVPVIPVFWIAGEDHDLDEIRFVFQQKKERWKKVLLDSDQEQKSASETILNQQQLSNWLDGIFAELPETEYTKELTAVVNHYAEGSKTYVDFFAKLMSWLFQDYGLVLLDSHAPEIRQIEAGFFAELVQKVDELQIAQQNGAEEFARAGFGYPIETEKENAHLFLDYEGKRCRLDYVNGLFYVRDHGQSYTKEQLLNKIQETPQAFSNNVVTRPLMQEVLLPVLAFVSGPGEIKYWATLRRSFELFDLKMPPVMPRLTVTVVPKMTEKWLKEQSYSVEAFVNGEGAKLREQWLDNCEEVPISEMVANVKAAIEKEHAPLRQLAGQIDYTIGKLADKNLDILNREIEFVEKRMRNHLMKKHSYVLSKFDETNLWLYPLNRPQERVIHPIILLNLVGRAGLCRLIELNMTVDGKHKLVFL</sequence>
<evidence type="ECO:0000313" key="8">
    <source>
        <dbReference type="Proteomes" id="UP000297014"/>
    </source>
</evidence>
<dbReference type="EC" id="6.-.-.-" evidence="2"/>
<keyword evidence="1 2" id="KW-0436">Ligase</keyword>
<dbReference type="Proteomes" id="UP000002754">
    <property type="component" value="Unassembled WGS sequence"/>
</dbReference>
<evidence type="ECO:0000259" key="4">
    <source>
        <dbReference type="Pfam" id="PF24850"/>
    </source>
</evidence>
<gene>
    <name evidence="2" type="primary">bshC</name>
    <name evidence="6" type="ORF">AJ85_06880</name>
    <name evidence="5" type="ORF">BALCAV_0212725</name>
</gene>
<evidence type="ECO:0000256" key="2">
    <source>
        <dbReference type="HAMAP-Rule" id="MF_01867"/>
    </source>
</evidence>
<dbReference type="AlphaFoldDB" id="A0A094YU56"/>
<dbReference type="EMBL" id="JALP01000089">
    <property type="protein sequence ID" value="THG91109.1"/>
    <property type="molecule type" value="Genomic_DNA"/>
</dbReference>
<dbReference type="GO" id="GO:0016874">
    <property type="term" value="F:ligase activity"/>
    <property type="evidence" value="ECO:0007669"/>
    <property type="project" value="UniProtKB-UniRule"/>
</dbReference>
<dbReference type="OrthoDB" id="9765151at2"/>
<dbReference type="Pfam" id="PF24850">
    <property type="entry name" value="CC_BshC"/>
    <property type="match status" value="1"/>
</dbReference>
<feature type="domain" description="Bacillithiol biosynthesis BshC C-terminal coiled-coil" evidence="4">
    <location>
        <begin position="380"/>
        <end position="539"/>
    </location>
</feature>
<dbReference type="HAMAP" id="MF_01867">
    <property type="entry name" value="BshC"/>
    <property type="match status" value="1"/>
</dbReference>
<comment type="caution">
    <text evidence="5">The sequence shown here is derived from an EMBL/GenBank/DDBJ whole genome shotgun (WGS) entry which is preliminary data.</text>
</comment>
<organism evidence="5 7">
    <name type="scientific">Alkalihalobacillus alcalophilus ATCC 27647 = CGMCC 1.3604</name>
    <dbReference type="NCBI Taxonomy" id="1218173"/>
    <lineage>
        <taxon>Bacteria</taxon>
        <taxon>Bacillati</taxon>
        <taxon>Bacillota</taxon>
        <taxon>Bacilli</taxon>
        <taxon>Bacillales</taxon>
        <taxon>Bacillaceae</taxon>
        <taxon>Alkalihalobacillus</taxon>
    </lineage>
</organism>